<keyword evidence="2" id="KW-0121">Carboxypeptidase</keyword>
<accession>A0A502DV80</accession>
<dbReference type="RefSeq" id="WP_140840326.1">
    <property type="nucleotide sequence ID" value="NZ_RCZI01000002.1"/>
</dbReference>
<dbReference type="AlphaFoldDB" id="A0A502DV80"/>
<name>A0A502DV80_9BURK</name>
<feature type="region of interest" description="Disordered" evidence="1">
    <location>
        <begin position="19"/>
        <end position="44"/>
    </location>
</feature>
<dbReference type="OrthoDB" id="8868005at2"/>
<feature type="compositionally biased region" description="Polar residues" evidence="1">
    <location>
        <begin position="33"/>
        <end position="42"/>
    </location>
</feature>
<gene>
    <name evidence="2" type="ORF">EAH82_07495</name>
</gene>
<dbReference type="EMBL" id="RCZI01000002">
    <property type="protein sequence ID" value="TPG29385.1"/>
    <property type="molecule type" value="Genomic_DNA"/>
</dbReference>
<sequence>MLMSLAACGGGGNDGNAGSGFGSGTAPVAETPLGSSEPTPSRLSGVAATGAAFAGAALTVTDQTGATVCTTQTNDQGAYACDLPVGTKAPLVIRATRDDVSYYSTTASAATGTANVTPLTTIVVSQLSPDGNPASLAGAIVGNAAAVTADTIKSEVTQLLAALKPLLDALGQTGLDPMSGVFVADGTGADRVLDSIAVSVQSDGTAANIQITVKAVPGNGDATPLSISYSTADAAPPTLPPVDAAALVQPPTPAIIASFLARMNACYALPLAQRVTAVNDGVNAIGTAADVVATACRTLFVGDDPSTYQANGTSVGRNANGRGAFESLFRAGPTGLVHDRGNFEFFRNGTDVVISYRWTDTVGNTDNDTLLLRNEGGVLKLTGNGNAYRVSVRPVAEKRELINAANFSYTATGYNVTIENRLDENFVPVLDKVVVTPPFGEPQTYTPKPGFSFLTVARPAGVAANASGSVIYLAGRYDNAATTGMPADKEANLNFVSPAFAESDVRALKDQSVWKLEFYRVGETVPSTTQSARTLARAPTLDEIKQLTFAEITPALREALRAETAGNQDNVLIFGTPTEQEPNLIDFSAQGDSPGWTVPTAALAPTLFSAYGRSSGVRWEDSVTVRNTARKAILTCSPWTSTDGHCATVSGVRQYRPGASLNTFELWARSARQVEMSTKIGLYSVQ</sequence>
<evidence type="ECO:0000313" key="3">
    <source>
        <dbReference type="Proteomes" id="UP000319212"/>
    </source>
</evidence>
<protein>
    <submittedName>
        <fullName evidence="2">Carboxypeptidase regulatory-like domain-containing protein</fullName>
    </submittedName>
</protein>
<keyword evidence="2" id="KW-0645">Protease</keyword>
<dbReference type="GO" id="GO:0004180">
    <property type="term" value="F:carboxypeptidase activity"/>
    <property type="evidence" value="ECO:0007669"/>
    <property type="project" value="UniProtKB-KW"/>
</dbReference>
<reference evidence="2 3" key="1">
    <citation type="journal article" date="2019" name="Environ. Microbiol.">
        <title>Species interactions and distinct microbial communities in high Arctic permafrost affected cryosols are associated with the CH4 and CO2 gas fluxes.</title>
        <authorList>
            <person name="Altshuler I."/>
            <person name="Hamel J."/>
            <person name="Turney S."/>
            <person name="Magnuson E."/>
            <person name="Levesque R."/>
            <person name="Greer C."/>
            <person name="Whyte L.G."/>
        </authorList>
    </citation>
    <scope>NUCLEOTIDE SEQUENCE [LARGE SCALE GENOMIC DNA]</scope>
    <source>
        <strain evidence="2 3">S06.C</strain>
    </source>
</reference>
<comment type="caution">
    <text evidence="2">The sequence shown here is derived from an EMBL/GenBank/DDBJ whole genome shotgun (WGS) entry which is preliminary data.</text>
</comment>
<dbReference type="Proteomes" id="UP000319212">
    <property type="component" value="Unassembled WGS sequence"/>
</dbReference>
<evidence type="ECO:0000256" key="1">
    <source>
        <dbReference type="SAM" id="MobiDB-lite"/>
    </source>
</evidence>
<organism evidence="2 3">
    <name type="scientific">Variovorax guangxiensis</name>
    <dbReference type="NCBI Taxonomy" id="1775474"/>
    <lineage>
        <taxon>Bacteria</taxon>
        <taxon>Pseudomonadati</taxon>
        <taxon>Pseudomonadota</taxon>
        <taxon>Betaproteobacteria</taxon>
        <taxon>Burkholderiales</taxon>
        <taxon>Comamonadaceae</taxon>
        <taxon>Variovorax</taxon>
    </lineage>
</organism>
<evidence type="ECO:0000313" key="2">
    <source>
        <dbReference type="EMBL" id="TPG29385.1"/>
    </source>
</evidence>
<keyword evidence="2" id="KW-0378">Hydrolase</keyword>
<proteinExistence type="predicted"/>